<dbReference type="InterPro" id="IPR026444">
    <property type="entry name" value="Secre_tail"/>
</dbReference>
<proteinExistence type="predicted"/>
<dbReference type="Gene3D" id="2.60.40.10">
    <property type="entry name" value="Immunoglobulins"/>
    <property type="match status" value="1"/>
</dbReference>
<comment type="caution">
    <text evidence="2">The sequence shown here is derived from an EMBL/GenBank/DDBJ whole genome shotgun (WGS) entry which is preliminary data.</text>
</comment>
<accession>A0ABS3QHR9</accession>
<protein>
    <submittedName>
        <fullName evidence="2">T9SS type A sorting domain-containing protein</fullName>
    </submittedName>
</protein>
<keyword evidence="3" id="KW-1185">Reference proteome</keyword>
<dbReference type="EMBL" id="JAGETZ010000008">
    <property type="protein sequence ID" value="MBO2010782.1"/>
    <property type="molecule type" value="Genomic_DNA"/>
</dbReference>
<dbReference type="RefSeq" id="WP_208176411.1">
    <property type="nucleotide sequence ID" value="NZ_JAGETZ010000008.1"/>
</dbReference>
<dbReference type="PROSITE" id="PS51257">
    <property type="entry name" value="PROKAR_LIPOPROTEIN"/>
    <property type="match status" value="1"/>
</dbReference>
<organism evidence="2 3">
    <name type="scientific">Hymenobacter negativus</name>
    <dbReference type="NCBI Taxonomy" id="2795026"/>
    <lineage>
        <taxon>Bacteria</taxon>
        <taxon>Pseudomonadati</taxon>
        <taxon>Bacteroidota</taxon>
        <taxon>Cytophagia</taxon>
        <taxon>Cytophagales</taxon>
        <taxon>Hymenobacteraceae</taxon>
        <taxon>Hymenobacter</taxon>
    </lineage>
</organism>
<dbReference type="CDD" id="cd00146">
    <property type="entry name" value="PKD"/>
    <property type="match status" value="1"/>
</dbReference>
<dbReference type="SUPFAM" id="SSF49299">
    <property type="entry name" value="PKD domain"/>
    <property type="match status" value="1"/>
</dbReference>
<gene>
    <name evidence="2" type="ORF">J4E00_17095</name>
</gene>
<reference evidence="2 3" key="1">
    <citation type="submission" date="2021-03" db="EMBL/GenBank/DDBJ databases">
        <authorList>
            <person name="Kim M.K."/>
        </authorList>
    </citation>
    <scope>NUCLEOTIDE SEQUENCE [LARGE SCALE GENOMIC DNA]</scope>
    <source>
        <strain evidence="2 3">BT442</strain>
    </source>
</reference>
<dbReference type="PANTHER" id="PTHR42754:SF1">
    <property type="entry name" value="LIPOPROTEIN"/>
    <property type="match status" value="1"/>
</dbReference>
<name>A0ABS3QHR9_9BACT</name>
<dbReference type="NCBIfam" id="TIGR04183">
    <property type="entry name" value="Por_Secre_tail"/>
    <property type="match status" value="1"/>
</dbReference>
<evidence type="ECO:0000313" key="3">
    <source>
        <dbReference type="Proteomes" id="UP000664369"/>
    </source>
</evidence>
<dbReference type="Pfam" id="PF18962">
    <property type="entry name" value="Por_Secre_tail"/>
    <property type="match status" value="1"/>
</dbReference>
<dbReference type="PROSITE" id="PS50093">
    <property type="entry name" value="PKD"/>
    <property type="match status" value="1"/>
</dbReference>
<dbReference type="Proteomes" id="UP000664369">
    <property type="component" value="Unassembled WGS sequence"/>
</dbReference>
<dbReference type="PANTHER" id="PTHR42754">
    <property type="entry name" value="ENDOGLUCANASE"/>
    <property type="match status" value="1"/>
</dbReference>
<evidence type="ECO:0000259" key="1">
    <source>
        <dbReference type="PROSITE" id="PS50093"/>
    </source>
</evidence>
<dbReference type="InterPro" id="IPR000601">
    <property type="entry name" value="PKD_dom"/>
</dbReference>
<dbReference type="InterPro" id="IPR035986">
    <property type="entry name" value="PKD_dom_sf"/>
</dbReference>
<dbReference type="InterPro" id="IPR013783">
    <property type="entry name" value="Ig-like_fold"/>
</dbReference>
<evidence type="ECO:0000313" key="2">
    <source>
        <dbReference type="EMBL" id="MBO2010782.1"/>
    </source>
</evidence>
<feature type="domain" description="PKD" evidence="1">
    <location>
        <begin position="440"/>
        <end position="495"/>
    </location>
</feature>
<sequence length="618" mass="66174">MSRLLLICQHLIIIGCWQLAVAVDAIAQPALMAEHKNLPRFENTFGKSFELPGRRFVHCGNALIRTLLTGKDELTLVVSTALGDTVRYRRLDRNPSQGGDRFVDAVLEPDYSITYLSMRFVPGPQPGIDIRTYELTQLDTLGQVRRQWSYPLYPVGTAVDATALLRVPDGYLVLANPVNAAASTPSATYTYAGAVKLDRQGAVVWQRTWPSRGYGGVGYLAGLVARPDGSYLAAGSADNGTPYTGGATSPRLDYWVVQFSPQGDTLRTVRFGVSPQLETATKVLNTRGGGAVIGGVRRLLPGGNNDAQLVQLDSLLRPQWTYTQPNTSNDYDSFGFVQPTTRGAVLFGGGRVDAAARQVRVELNCYTAAGVPRWFWAYRFGGPGSQRLTGLATWVSSADSSAYFMGGTRLTSTSTNPVYEDYFAHIANAGAPFLADLCREPPQAVLGYAPTAGGDSLRFVSLSSAGPRYAQLALWHWDFGDGTSYDGPAPPPHRYPAGTSAGTAVRLSVTNNLGCTSSQAVFPFALATAQARALAAQVQLYPNPTAGAVTLALAGLRAQGAVALEVVNVLGQVVLARTALVSQGAVREVLDLRALPAGVYTLRLRALEGVIVKRLVRE</sequence>